<evidence type="ECO:0000313" key="1">
    <source>
        <dbReference type="EMBL" id="MBD8489113.1"/>
    </source>
</evidence>
<accession>A0ABR9AJZ0</accession>
<keyword evidence="2" id="KW-1185">Reference proteome</keyword>
<organism evidence="1 2">
    <name type="scientific">Echinicola arenosa</name>
    <dbReference type="NCBI Taxonomy" id="2774144"/>
    <lineage>
        <taxon>Bacteria</taxon>
        <taxon>Pseudomonadati</taxon>
        <taxon>Bacteroidota</taxon>
        <taxon>Cytophagia</taxon>
        <taxon>Cytophagales</taxon>
        <taxon>Cyclobacteriaceae</taxon>
        <taxon>Echinicola</taxon>
    </lineage>
</organism>
<protein>
    <submittedName>
        <fullName evidence="1">Uncharacterized protein</fullName>
    </submittedName>
</protein>
<proteinExistence type="predicted"/>
<evidence type="ECO:0000313" key="2">
    <source>
        <dbReference type="Proteomes" id="UP000647133"/>
    </source>
</evidence>
<sequence>MYAIVHLLIIFHPTGKKKIVLAARILTLTDFQPNIASKEAFDRKEIIQERYRKITLIGGMDVHWPRK</sequence>
<name>A0ABR9AJZ0_9BACT</name>
<dbReference type="Proteomes" id="UP000647133">
    <property type="component" value="Unassembled WGS sequence"/>
</dbReference>
<comment type="caution">
    <text evidence="1">The sequence shown here is derived from an EMBL/GenBank/DDBJ whole genome shotgun (WGS) entry which is preliminary data.</text>
</comment>
<dbReference type="EMBL" id="JACYTQ010000003">
    <property type="protein sequence ID" value="MBD8489113.1"/>
    <property type="molecule type" value="Genomic_DNA"/>
</dbReference>
<reference evidence="1 2" key="1">
    <citation type="submission" date="2020-09" db="EMBL/GenBank/DDBJ databases">
        <title>Echinicola sp. CAU 1574 isolated from sand of Sido Beach.</title>
        <authorList>
            <person name="Kim W."/>
        </authorList>
    </citation>
    <scope>NUCLEOTIDE SEQUENCE [LARGE SCALE GENOMIC DNA]</scope>
    <source>
        <strain evidence="1 2">CAU 1574</strain>
    </source>
</reference>
<gene>
    <name evidence="1" type="ORF">IFO69_10185</name>
</gene>
<dbReference type="RefSeq" id="WP_192010002.1">
    <property type="nucleotide sequence ID" value="NZ_JACYTQ010000003.1"/>
</dbReference>